<dbReference type="Proteomes" id="UP000251891">
    <property type="component" value="Unassembled WGS sequence"/>
</dbReference>
<evidence type="ECO:0000313" key="1">
    <source>
        <dbReference type="EMBL" id="RAY12442.1"/>
    </source>
</evidence>
<dbReference type="RefSeq" id="WP_111870499.1">
    <property type="nucleotide sequence ID" value="NZ_QLYX01000013.1"/>
</dbReference>
<name>A0A365H031_9ACTN</name>
<gene>
    <name evidence="1" type="ORF">DPM19_25180</name>
</gene>
<reference evidence="1 2" key="1">
    <citation type="submission" date="2018-06" db="EMBL/GenBank/DDBJ databases">
        <title>Actinomadura craniellae sp. nov. isolated from marine sponge Craniella sp.</title>
        <authorList>
            <person name="Li L."/>
            <person name="Xu Q.H."/>
            <person name="Lin H.W."/>
            <person name="Lu Y.H."/>
        </authorList>
    </citation>
    <scope>NUCLEOTIDE SEQUENCE [LARGE SCALE GENOMIC DNA]</scope>
    <source>
        <strain evidence="1 2">LHW63021</strain>
    </source>
</reference>
<keyword evidence="2" id="KW-1185">Reference proteome</keyword>
<dbReference type="AlphaFoldDB" id="A0A365H031"/>
<dbReference type="EMBL" id="QLYX01000013">
    <property type="protein sequence ID" value="RAY12442.1"/>
    <property type="molecule type" value="Genomic_DNA"/>
</dbReference>
<accession>A0A365H031</accession>
<comment type="caution">
    <text evidence="1">The sequence shown here is derived from an EMBL/GenBank/DDBJ whole genome shotgun (WGS) entry which is preliminary data.</text>
</comment>
<organism evidence="1 2">
    <name type="scientific">Actinomadura craniellae</name>
    <dbReference type="NCBI Taxonomy" id="2231787"/>
    <lineage>
        <taxon>Bacteria</taxon>
        <taxon>Bacillati</taxon>
        <taxon>Actinomycetota</taxon>
        <taxon>Actinomycetes</taxon>
        <taxon>Streptosporangiales</taxon>
        <taxon>Thermomonosporaceae</taxon>
        <taxon>Actinomadura</taxon>
    </lineage>
</organism>
<evidence type="ECO:0000313" key="2">
    <source>
        <dbReference type="Proteomes" id="UP000251891"/>
    </source>
</evidence>
<proteinExistence type="predicted"/>
<protein>
    <submittedName>
        <fullName evidence="1">Uncharacterized protein</fullName>
    </submittedName>
</protein>
<sequence>MDPLKQFFLILIGVTAGAIFLPELGDDLWKMNADQVRRTVPDHRIVELQRSLIGAKCTSPEWAGIVWREGLNPLIEAGRKPHQIVWDAKYDISIHINGQLLDGTPYHRVETLSRARRVLPAVRPRRYWVSAARTEEALLTEFGIPNCLVRELITIPSVDPTRWRDLVAAACQVRMAINGTYLQVQTEPAEGLLDVVRWYIDMPSEEWAGGLVPYTLQFDFPLQQTERSFPIIFNGYYSAGTTEISLRLSDDSETHRLECSPFIAHGLGSYGGDLVRGDGGNPQFSMFSTPSSSLLWPGSGVLFHW</sequence>